<name>A0A9X1NBM0_9ACTN</name>
<dbReference type="RefSeq" id="WP_231440020.1">
    <property type="nucleotide sequence ID" value="NZ_JAJOMB010000003.1"/>
</dbReference>
<comment type="caution">
    <text evidence="1">The sequence shown here is derived from an EMBL/GenBank/DDBJ whole genome shotgun (WGS) entry which is preliminary data.</text>
</comment>
<organism evidence="1 2">
    <name type="scientific">Kineosporia babensis</name>
    <dbReference type="NCBI Taxonomy" id="499548"/>
    <lineage>
        <taxon>Bacteria</taxon>
        <taxon>Bacillati</taxon>
        <taxon>Actinomycetota</taxon>
        <taxon>Actinomycetes</taxon>
        <taxon>Kineosporiales</taxon>
        <taxon>Kineosporiaceae</taxon>
        <taxon>Kineosporia</taxon>
    </lineage>
</organism>
<evidence type="ECO:0000313" key="2">
    <source>
        <dbReference type="Proteomes" id="UP001138997"/>
    </source>
</evidence>
<gene>
    <name evidence="1" type="ORF">LR394_08055</name>
</gene>
<reference evidence="1" key="1">
    <citation type="submission" date="2021-11" db="EMBL/GenBank/DDBJ databases">
        <title>Streptomyces corallinus and Kineosporia corallina sp. nov., two new coral-derived marine actinobacteria.</title>
        <authorList>
            <person name="Buangrab K."/>
            <person name="Sutthacheep M."/>
            <person name="Yeemin T."/>
            <person name="Harunari E."/>
            <person name="Igarashi Y."/>
            <person name="Sripreechasak P."/>
            <person name="Kanchanasin P."/>
            <person name="Tanasupawat S."/>
            <person name="Phongsopitanun W."/>
        </authorList>
    </citation>
    <scope>NUCLEOTIDE SEQUENCE</scope>
    <source>
        <strain evidence="1">JCM 31032</strain>
    </source>
</reference>
<protein>
    <submittedName>
        <fullName evidence="1">Uncharacterized protein</fullName>
    </submittedName>
</protein>
<dbReference type="EMBL" id="JAJOMB010000003">
    <property type="protein sequence ID" value="MCD5310844.1"/>
    <property type="molecule type" value="Genomic_DNA"/>
</dbReference>
<accession>A0A9X1NBM0</accession>
<sequence length="93" mass="10699">MNQIATNITEGTVIDPGVSIERKLWNINQFKYDDTRTHGVFMGTEAEVITLVAELNARDADIRRADDAYWHEDIEPIRTADDILNPNRQEITR</sequence>
<keyword evidence="2" id="KW-1185">Reference proteome</keyword>
<proteinExistence type="predicted"/>
<dbReference type="AlphaFoldDB" id="A0A9X1NBM0"/>
<evidence type="ECO:0000313" key="1">
    <source>
        <dbReference type="EMBL" id="MCD5310844.1"/>
    </source>
</evidence>
<dbReference type="Proteomes" id="UP001138997">
    <property type="component" value="Unassembled WGS sequence"/>
</dbReference>